<evidence type="ECO:0000256" key="9">
    <source>
        <dbReference type="ARBA" id="ARBA00061434"/>
    </source>
</evidence>
<organism evidence="11 12">
    <name type="scientific">Polyangium fumosum</name>
    <dbReference type="NCBI Taxonomy" id="889272"/>
    <lineage>
        <taxon>Bacteria</taxon>
        <taxon>Pseudomonadati</taxon>
        <taxon>Myxococcota</taxon>
        <taxon>Polyangia</taxon>
        <taxon>Polyangiales</taxon>
        <taxon>Polyangiaceae</taxon>
        <taxon>Polyangium</taxon>
    </lineage>
</organism>
<dbReference type="CDD" id="cd00207">
    <property type="entry name" value="fer2"/>
    <property type="match status" value="1"/>
</dbReference>
<dbReference type="Gene3D" id="3.10.20.30">
    <property type="match status" value="1"/>
</dbReference>
<sequence>MNTIATSVPHVARIASFALRTTQRVSRALLLDRPFRFWVDELAPAASRVELRARVLSVVDVTHDVKTFVLAPRVWPGHLPGQWVPVEIEVDGIRLRRCYSISSPPNDPHVEITVKRVPGGRVSNWMHTHLHAGDFVRLGAPSGDFVLPEATPAKLLFLSGGSGATPLIAILRDLAHRRALEDVTYLHAARSRRDVLFASELARLETLHPGLRVVLHLDDESPRLDATQLWVWVPDLAHRETFLCGPTGMMDAVAPAFVGLEGRLHHERFVAAKPAAAAPGAGALIHLDRSKRSMTTTGCGTLLDELEQAGERLEYGCRMGICNTCRCAKRSGVVENVLTGAISNEPDDDIRLCVSVARSDLTLAL</sequence>
<keyword evidence="5" id="KW-0274">FAD</keyword>
<dbReference type="GO" id="GO:0046872">
    <property type="term" value="F:metal ion binding"/>
    <property type="evidence" value="ECO:0007669"/>
    <property type="project" value="UniProtKB-KW"/>
</dbReference>
<dbReference type="InterPro" id="IPR008333">
    <property type="entry name" value="Cbr1-like_FAD-bd_dom"/>
</dbReference>
<dbReference type="EMBL" id="SSMQ01000013">
    <property type="protein sequence ID" value="TKD08648.1"/>
    <property type="molecule type" value="Genomic_DNA"/>
</dbReference>
<accession>A0A4U1JDR9</accession>
<feature type="domain" description="FAD-binding FR-type" evidence="10">
    <location>
        <begin position="48"/>
        <end position="148"/>
    </location>
</feature>
<dbReference type="Gene3D" id="3.40.50.80">
    <property type="entry name" value="Nucleotide-binding domain of ferredoxin-NADP reductase (FNR) module"/>
    <property type="match status" value="1"/>
</dbReference>
<protein>
    <submittedName>
        <fullName evidence="11">Ferredoxin reductase</fullName>
    </submittedName>
</protein>
<name>A0A4U1JDR9_9BACT</name>
<dbReference type="AlphaFoldDB" id="A0A4U1JDR9"/>
<dbReference type="InterPro" id="IPR017927">
    <property type="entry name" value="FAD-bd_FR_type"/>
</dbReference>
<dbReference type="Pfam" id="PF00111">
    <property type="entry name" value="Fer2"/>
    <property type="match status" value="1"/>
</dbReference>
<dbReference type="SUPFAM" id="SSF63380">
    <property type="entry name" value="Riboflavin synthase domain-like"/>
    <property type="match status" value="1"/>
</dbReference>
<evidence type="ECO:0000256" key="6">
    <source>
        <dbReference type="ARBA" id="ARBA00023002"/>
    </source>
</evidence>
<dbReference type="InterPro" id="IPR001433">
    <property type="entry name" value="OxRdtase_FAD/NAD-bd"/>
</dbReference>
<dbReference type="Pfam" id="PF00970">
    <property type="entry name" value="FAD_binding_6"/>
    <property type="match status" value="1"/>
</dbReference>
<evidence type="ECO:0000313" key="11">
    <source>
        <dbReference type="EMBL" id="TKD08648.1"/>
    </source>
</evidence>
<dbReference type="Gene3D" id="2.40.30.10">
    <property type="entry name" value="Translation factors"/>
    <property type="match status" value="1"/>
</dbReference>
<evidence type="ECO:0000259" key="10">
    <source>
        <dbReference type="PROSITE" id="PS51384"/>
    </source>
</evidence>
<evidence type="ECO:0000256" key="3">
    <source>
        <dbReference type="ARBA" id="ARBA00022714"/>
    </source>
</evidence>
<dbReference type="GO" id="GO:0016491">
    <property type="term" value="F:oxidoreductase activity"/>
    <property type="evidence" value="ECO:0007669"/>
    <property type="project" value="UniProtKB-KW"/>
</dbReference>
<dbReference type="PROSITE" id="PS51384">
    <property type="entry name" value="FAD_FR"/>
    <property type="match status" value="1"/>
</dbReference>
<evidence type="ECO:0000256" key="7">
    <source>
        <dbReference type="ARBA" id="ARBA00023004"/>
    </source>
</evidence>
<dbReference type="InterPro" id="IPR050415">
    <property type="entry name" value="MRET"/>
</dbReference>
<dbReference type="InterPro" id="IPR036010">
    <property type="entry name" value="2Fe-2S_ferredoxin-like_sf"/>
</dbReference>
<dbReference type="InterPro" id="IPR012675">
    <property type="entry name" value="Beta-grasp_dom_sf"/>
</dbReference>
<evidence type="ECO:0000256" key="2">
    <source>
        <dbReference type="ARBA" id="ARBA00022630"/>
    </source>
</evidence>
<dbReference type="CDD" id="cd06216">
    <property type="entry name" value="FNR_iron_sulfur_binding_2"/>
    <property type="match status" value="1"/>
</dbReference>
<proteinExistence type="inferred from homology"/>
<keyword evidence="7" id="KW-0408">Iron</keyword>
<comment type="caution">
    <text evidence="11">The sequence shown here is derived from an EMBL/GenBank/DDBJ whole genome shotgun (WGS) entry which is preliminary data.</text>
</comment>
<dbReference type="PRINTS" id="PR00410">
    <property type="entry name" value="PHEHYDRXLASE"/>
</dbReference>
<evidence type="ECO:0000313" key="12">
    <source>
        <dbReference type="Proteomes" id="UP000309215"/>
    </source>
</evidence>
<evidence type="ECO:0000256" key="5">
    <source>
        <dbReference type="ARBA" id="ARBA00022827"/>
    </source>
</evidence>
<gene>
    <name evidence="11" type="ORF">E8A74_15315</name>
</gene>
<dbReference type="SUPFAM" id="SSF54292">
    <property type="entry name" value="2Fe-2S ferredoxin-like"/>
    <property type="match status" value="1"/>
</dbReference>
<keyword evidence="2" id="KW-0285">Flavoprotein</keyword>
<dbReference type="OrthoDB" id="370747at2"/>
<evidence type="ECO:0000256" key="8">
    <source>
        <dbReference type="ARBA" id="ARBA00023014"/>
    </source>
</evidence>
<keyword evidence="6" id="KW-0560">Oxidoreductase</keyword>
<reference evidence="11 12" key="1">
    <citation type="submission" date="2019-04" db="EMBL/GenBank/DDBJ databases">
        <authorList>
            <person name="Li Y."/>
            <person name="Wang J."/>
        </authorList>
    </citation>
    <scope>NUCLEOTIDE SEQUENCE [LARGE SCALE GENOMIC DNA]</scope>
    <source>
        <strain evidence="11 12">DSM 14668</strain>
    </source>
</reference>
<evidence type="ECO:0000256" key="1">
    <source>
        <dbReference type="ARBA" id="ARBA00001974"/>
    </source>
</evidence>
<dbReference type="PANTHER" id="PTHR47354:SF6">
    <property type="entry name" value="NADH OXIDOREDUCTASE HCR"/>
    <property type="match status" value="1"/>
</dbReference>
<keyword evidence="12" id="KW-1185">Reference proteome</keyword>
<evidence type="ECO:0000256" key="4">
    <source>
        <dbReference type="ARBA" id="ARBA00022723"/>
    </source>
</evidence>
<dbReference type="Proteomes" id="UP000309215">
    <property type="component" value="Unassembled WGS sequence"/>
</dbReference>
<dbReference type="PANTHER" id="PTHR47354">
    <property type="entry name" value="NADH OXIDOREDUCTASE HCR"/>
    <property type="match status" value="1"/>
</dbReference>
<dbReference type="InterPro" id="IPR017938">
    <property type="entry name" value="Riboflavin_synthase-like_b-brl"/>
</dbReference>
<comment type="similarity">
    <text evidence="9">In the N-terminal section; belongs to the FAD-binding oxidoreductase type 6 family.</text>
</comment>
<keyword evidence="8" id="KW-0411">Iron-sulfur</keyword>
<dbReference type="InterPro" id="IPR001041">
    <property type="entry name" value="2Fe-2S_ferredoxin-type"/>
</dbReference>
<dbReference type="Pfam" id="PF00175">
    <property type="entry name" value="NAD_binding_1"/>
    <property type="match status" value="1"/>
</dbReference>
<comment type="cofactor">
    <cofactor evidence="1">
        <name>FAD</name>
        <dbReference type="ChEBI" id="CHEBI:57692"/>
    </cofactor>
</comment>
<dbReference type="SUPFAM" id="SSF52343">
    <property type="entry name" value="Ferredoxin reductase-like, C-terminal NADP-linked domain"/>
    <property type="match status" value="1"/>
</dbReference>
<dbReference type="GO" id="GO:0051537">
    <property type="term" value="F:2 iron, 2 sulfur cluster binding"/>
    <property type="evidence" value="ECO:0007669"/>
    <property type="project" value="UniProtKB-KW"/>
</dbReference>
<keyword evidence="3" id="KW-0001">2Fe-2S</keyword>
<keyword evidence="4" id="KW-0479">Metal-binding</keyword>
<dbReference type="InterPro" id="IPR039261">
    <property type="entry name" value="FNR_nucleotide-bd"/>
</dbReference>
<dbReference type="RefSeq" id="WP_136929744.1">
    <property type="nucleotide sequence ID" value="NZ_SSMQ01000013.1"/>
</dbReference>